<dbReference type="Gene3D" id="3.40.50.1820">
    <property type="entry name" value="alpha/beta hydrolase"/>
    <property type="match status" value="1"/>
</dbReference>
<evidence type="ECO:0000313" key="4">
    <source>
        <dbReference type="EMBL" id="KAL2070109.1"/>
    </source>
</evidence>
<gene>
    <name evidence="4" type="ORF">VTL71DRAFT_14789</name>
</gene>
<name>A0ABR4CK13_9HELO</name>
<reference evidence="4 5" key="1">
    <citation type="journal article" date="2024" name="Commun. Biol.">
        <title>Comparative genomic analysis of thermophilic fungi reveals convergent evolutionary adaptations and gene losses.</title>
        <authorList>
            <person name="Steindorff A.S."/>
            <person name="Aguilar-Pontes M.V."/>
            <person name="Robinson A.J."/>
            <person name="Andreopoulos B."/>
            <person name="LaButti K."/>
            <person name="Kuo A."/>
            <person name="Mondo S."/>
            <person name="Riley R."/>
            <person name="Otillar R."/>
            <person name="Haridas S."/>
            <person name="Lipzen A."/>
            <person name="Grimwood J."/>
            <person name="Schmutz J."/>
            <person name="Clum A."/>
            <person name="Reid I.D."/>
            <person name="Moisan M.C."/>
            <person name="Butler G."/>
            <person name="Nguyen T.T.M."/>
            <person name="Dewar K."/>
            <person name="Conant G."/>
            <person name="Drula E."/>
            <person name="Henrissat B."/>
            <person name="Hansel C."/>
            <person name="Singer S."/>
            <person name="Hutchinson M.I."/>
            <person name="de Vries R.P."/>
            <person name="Natvig D.O."/>
            <person name="Powell A.J."/>
            <person name="Tsang A."/>
            <person name="Grigoriev I.V."/>
        </authorList>
    </citation>
    <scope>NUCLEOTIDE SEQUENCE [LARGE SCALE GENOMIC DNA]</scope>
    <source>
        <strain evidence="4 5">CBS 494.80</strain>
    </source>
</reference>
<proteinExistence type="predicted"/>
<evidence type="ECO:0000313" key="5">
    <source>
        <dbReference type="Proteomes" id="UP001595075"/>
    </source>
</evidence>
<keyword evidence="2" id="KW-1015">Disulfide bond</keyword>
<dbReference type="PANTHER" id="PTHR33630">
    <property type="entry name" value="CUTINASE RV1984C-RELATED-RELATED"/>
    <property type="match status" value="1"/>
</dbReference>
<dbReference type="InterPro" id="IPR000675">
    <property type="entry name" value="Cutinase/axe"/>
</dbReference>
<evidence type="ECO:0000256" key="1">
    <source>
        <dbReference type="ARBA" id="ARBA00022801"/>
    </source>
</evidence>
<protein>
    <recommendedName>
        <fullName evidence="6">Acetylxylan esterase</fullName>
    </recommendedName>
</protein>
<keyword evidence="1" id="KW-0378">Hydrolase</keyword>
<dbReference type="InterPro" id="IPR029058">
    <property type="entry name" value="AB_hydrolase_fold"/>
</dbReference>
<evidence type="ECO:0000256" key="2">
    <source>
        <dbReference type="ARBA" id="ARBA00023157"/>
    </source>
</evidence>
<dbReference type="SMART" id="SM01110">
    <property type="entry name" value="Cutinase"/>
    <property type="match status" value="1"/>
</dbReference>
<keyword evidence="3" id="KW-0732">Signal</keyword>
<keyword evidence="5" id="KW-1185">Reference proteome</keyword>
<dbReference type="EMBL" id="JAZHXI010000007">
    <property type="protein sequence ID" value="KAL2070109.1"/>
    <property type="molecule type" value="Genomic_DNA"/>
</dbReference>
<dbReference type="Proteomes" id="UP001595075">
    <property type="component" value="Unassembled WGS sequence"/>
</dbReference>
<dbReference type="SUPFAM" id="SSF53474">
    <property type="entry name" value="alpha/beta-Hydrolases"/>
    <property type="match status" value="1"/>
</dbReference>
<organism evidence="4 5">
    <name type="scientific">Oculimacula yallundae</name>
    <dbReference type="NCBI Taxonomy" id="86028"/>
    <lineage>
        <taxon>Eukaryota</taxon>
        <taxon>Fungi</taxon>
        <taxon>Dikarya</taxon>
        <taxon>Ascomycota</taxon>
        <taxon>Pezizomycotina</taxon>
        <taxon>Leotiomycetes</taxon>
        <taxon>Helotiales</taxon>
        <taxon>Ploettnerulaceae</taxon>
        <taxon>Oculimacula</taxon>
    </lineage>
</organism>
<dbReference type="Pfam" id="PF01083">
    <property type="entry name" value="Cutinase"/>
    <property type="match status" value="1"/>
</dbReference>
<evidence type="ECO:0008006" key="6">
    <source>
        <dbReference type="Google" id="ProtNLM"/>
    </source>
</evidence>
<feature type="chain" id="PRO_5045871830" description="Acetylxylan esterase" evidence="3">
    <location>
        <begin position="17"/>
        <end position="225"/>
    </location>
</feature>
<evidence type="ECO:0000256" key="3">
    <source>
        <dbReference type="SAM" id="SignalP"/>
    </source>
</evidence>
<dbReference type="PANTHER" id="PTHR33630:SF9">
    <property type="entry name" value="CUTINASE 4"/>
    <property type="match status" value="1"/>
</dbReference>
<sequence>MKIISALTVLISVVCAAPVVERQAACATGVHMIVARASTERQGEGFISSVATRVKSTIPGSDSEAVVYPATLDNYQSSQSQGVAAMKTLVVDYVARCPNAKIALLGYSQGAHVAADLMCGGFGGSGAGSTPISSAIASKNIIAVIEMGDPSHIPNQVYNVGTSTKNGIFVRPNAATCLGKQYTQNYCDTGDVYCDSGNIASVHTSYVSKYGSQAASYIVTKFRAV</sequence>
<accession>A0ABR4CK13</accession>
<feature type="signal peptide" evidence="3">
    <location>
        <begin position="1"/>
        <end position="16"/>
    </location>
</feature>
<comment type="caution">
    <text evidence="4">The sequence shown here is derived from an EMBL/GenBank/DDBJ whole genome shotgun (WGS) entry which is preliminary data.</text>
</comment>